<gene>
    <name evidence="2" type="ORF">A3F84_21655</name>
</gene>
<dbReference type="Proteomes" id="UP000178606">
    <property type="component" value="Unassembled WGS sequence"/>
</dbReference>
<evidence type="ECO:0000313" key="2">
    <source>
        <dbReference type="EMBL" id="OGG55337.1"/>
    </source>
</evidence>
<dbReference type="AlphaFoldDB" id="A0A1F6D1V0"/>
<dbReference type="SUPFAM" id="SSF50242">
    <property type="entry name" value="TIMP-like"/>
    <property type="match status" value="1"/>
</dbReference>
<keyword evidence="1" id="KW-1133">Transmembrane helix</keyword>
<comment type="caution">
    <text evidence="2">The sequence shown here is derived from an EMBL/GenBank/DDBJ whole genome shotgun (WGS) entry which is preliminary data.</text>
</comment>
<sequence>MDFRVHRAWKGIERIPVSVNTERDSAACGYGFSTGSEYLVYAYGEKGHLRVFLCSRTQRLADVRPEELAALGEPTFLPEYEDWPPLIHIQDHPVYSALVLAALAVLVTTYVMRKSKAAH</sequence>
<dbReference type="Gene3D" id="2.40.50.120">
    <property type="match status" value="1"/>
</dbReference>
<protein>
    <submittedName>
        <fullName evidence="2">Uncharacterized protein</fullName>
    </submittedName>
</protein>
<feature type="transmembrane region" description="Helical" evidence="1">
    <location>
        <begin position="94"/>
        <end position="112"/>
    </location>
</feature>
<keyword evidence="1" id="KW-0472">Membrane</keyword>
<evidence type="ECO:0000256" key="1">
    <source>
        <dbReference type="SAM" id="Phobius"/>
    </source>
</evidence>
<name>A0A1F6D1V0_HANXR</name>
<dbReference type="InterPro" id="IPR008993">
    <property type="entry name" value="TIMP-like_OB-fold"/>
</dbReference>
<organism evidence="2 3">
    <name type="scientific">Handelsmanbacteria sp. (strain RIFCSPLOWO2_12_FULL_64_10)</name>
    <dbReference type="NCBI Taxonomy" id="1817868"/>
    <lineage>
        <taxon>Bacteria</taxon>
        <taxon>Candidatus Handelsmaniibacteriota</taxon>
    </lineage>
</organism>
<proteinExistence type="predicted"/>
<keyword evidence="1" id="KW-0812">Transmembrane</keyword>
<evidence type="ECO:0000313" key="3">
    <source>
        <dbReference type="Proteomes" id="UP000178606"/>
    </source>
</evidence>
<dbReference type="EMBL" id="MFKF01000083">
    <property type="protein sequence ID" value="OGG55337.1"/>
    <property type="molecule type" value="Genomic_DNA"/>
</dbReference>
<reference evidence="2 3" key="1">
    <citation type="journal article" date="2016" name="Nat. Commun.">
        <title>Thousands of microbial genomes shed light on interconnected biogeochemical processes in an aquifer system.</title>
        <authorList>
            <person name="Anantharaman K."/>
            <person name="Brown C.T."/>
            <person name="Hug L.A."/>
            <person name="Sharon I."/>
            <person name="Castelle C.J."/>
            <person name="Probst A.J."/>
            <person name="Thomas B.C."/>
            <person name="Singh A."/>
            <person name="Wilkins M.J."/>
            <person name="Karaoz U."/>
            <person name="Brodie E.L."/>
            <person name="Williams K.H."/>
            <person name="Hubbard S.S."/>
            <person name="Banfield J.F."/>
        </authorList>
    </citation>
    <scope>NUCLEOTIDE SEQUENCE [LARGE SCALE GENOMIC DNA]</scope>
    <source>
        <strain evidence="3">RIFCSPLOWO2_12_FULL_64_10</strain>
    </source>
</reference>
<accession>A0A1F6D1V0</accession>